<evidence type="ECO:0000313" key="2">
    <source>
        <dbReference type="EMBL" id="GFX97191.1"/>
    </source>
</evidence>
<reference evidence="2" key="1">
    <citation type="submission" date="2020-08" db="EMBL/GenBank/DDBJ databases">
        <title>Multicomponent nature underlies the extraordinary mechanical properties of spider dragline silk.</title>
        <authorList>
            <person name="Kono N."/>
            <person name="Nakamura H."/>
            <person name="Mori M."/>
            <person name="Yoshida Y."/>
            <person name="Ohtoshi R."/>
            <person name="Malay A.D."/>
            <person name="Moran D.A.P."/>
            <person name="Tomita M."/>
            <person name="Numata K."/>
            <person name="Arakawa K."/>
        </authorList>
    </citation>
    <scope>NUCLEOTIDE SEQUENCE</scope>
</reference>
<proteinExistence type="predicted"/>
<dbReference type="AlphaFoldDB" id="A0A8X6RTF9"/>
<keyword evidence="3" id="KW-1185">Reference proteome</keyword>
<organism evidence="2 3">
    <name type="scientific">Trichonephila clavipes</name>
    <name type="common">Golden silk orbweaver</name>
    <name type="synonym">Nephila clavipes</name>
    <dbReference type="NCBI Taxonomy" id="2585209"/>
    <lineage>
        <taxon>Eukaryota</taxon>
        <taxon>Metazoa</taxon>
        <taxon>Ecdysozoa</taxon>
        <taxon>Arthropoda</taxon>
        <taxon>Chelicerata</taxon>
        <taxon>Arachnida</taxon>
        <taxon>Araneae</taxon>
        <taxon>Araneomorphae</taxon>
        <taxon>Entelegynae</taxon>
        <taxon>Araneoidea</taxon>
        <taxon>Nephilidae</taxon>
        <taxon>Trichonephila</taxon>
    </lineage>
</organism>
<protein>
    <submittedName>
        <fullName evidence="2">Uncharacterized protein</fullName>
    </submittedName>
</protein>
<dbReference type="EMBL" id="BMAU01021196">
    <property type="protein sequence ID" value="GFX97191.1"/>
    <property type="molecule type" value="Genomic_DNA"/>
</dbReference>
<gene>
    <name evidence="2" type="ORF">TNCV_556811</name>
</gene>
<evidence type="ECO:0000256" key="1">
    <source>
        <dbReference type="SAM" id="MobiDB-lite"/>
    </source>
</evidence>
<evidence type="ECO:0000313" key="3">
    <source>
        <dbReference type="Proteomes" id="UP000887159"/>
    </source>
</evidence>
<accession>A0A8X6RTF9</accession>
<feature type="region of interest" description="Disordered" evidence="1">
    <location>
        <begin position="29"/>
        <end position="63"/>
    </location>
</feature>
<comment type="caution">
    <text evidence="2">The sequence shown here is derived from an EMBL/GenBank/DDBJ whole genome shotgun (WGS) entry which is preliminary data.</text>
</comment>
<dbReference type="Proteomes" id="UP000887159">
    <property type="component" value="Unassembled WGS sequence"/>
</dbReference>
<name>A0A8X6RTF9_TRICX</name>
<sequence length="100" mass="11035">MCPVMSSTPSAIEDSSCRGGKHIKSVEAQSPLVDMMRKLREVEDDQQSKQKSRGMGRPGSIDPSFFVYATVMTGWLIKYSISRYQDQEKGGASSDVILVT</sequence>